<organism evidence="3 4">
    <name type="scientific">Ornithinimicrobium pratense</name>
    <dbReference type="NCBI Taxonomy" id="2593973"/>
    <lineage>
        <taxon>Bacteria</taxon>
        <taxon>Bacillati</taxon>
        <taxon>Actinomycetota</taxon>
        <taxon>Actinomycetes</taxon>
        <taxon>Micrococcales</taxon>
        <taxon>Ornithinimicrobiaceae</taxon>
        <taxon>Ornithinimicrobium</taxon>
    </lineage>
</organism>
<dbReference type="OrthoDB" id="4867366at2"/>
<feature type="region of interest" description="Disordered" evidence="1">
    <location>
        <begin position="236"/>
        <end position="265"/>
    </location>
</feature>
<dbReference type="Proteomes" id="UP000326546">
    <property type="component" value="Chromosome"/>
</dbReference>
<evidence type="ECO:0000313" key="4">
    <source>
        <dbReference type="Proteomes" id="UP000326546"/>
    </source>
</evidence>
<feature type="compositionally biased region" description="Low complexity" evidence="1">
    <location>
        <begin position="247"/>
        <end position="257"/>
    </location>
</feature>
<evidence type="ECO:0000256" key="1">
    <source>
        <dbReference type="SAM" id="MobiDB-lite"/>
    </source>
</evidence>
<dbReference type="RefSeq" id="WP_158061497.1">
    <property type="nucleotide sequence ID" value="NZ_CP044427.1"/>
</dbReference>
<keyword evidence="2" id="KW-0812">Transmembrane</keyword>
<feature type="transmembrane region" description="Helical" evidence="2">
    <location>
        <begin position="30"/>
        <end position="46"/>
    </location>
</feature>
<keyword evidence="2" id="KW-1133">Transmembrane helix</keyword>
<accession>A0A5J6V723</accession>
<evidence type="ECO:0000256" key="2">
    <source>
        <dbReference type="SAM" id="Phobius"/>
    </source>
</evidence>
<feature type="transmembrane region" description="Helical" evidence="2">
    <location>
        <begin position="7"/>
        <end position="24"/>
    </location>
</feature>
<reference evidence="3 4" key="1">
    <citation type="submission" date="2019-09" db="EMBL/GenBank/DDBJ databases">
        <title>Serinicoccus pratensis sp. nov., isolated from meadow soil.</title>
        <authorList>
            <person name="Zhang W."/>
        </authorList>
    </citation>
    <scope>NUCLEOTIDE SEQUENCE [LARGE SCALE GENOMIC DNA]</scope>
    <source>
        <strain evidence="3 4">W204</strain>
    </source>
</reference>
<sequence>MRTVPSLPWWGWALIAFFVLNVLLDMNVGIFVPIILGWVAAGVLGQRRSSEQNTSMQNRPDHPLPPPTQSDEPIPGWTGGSGLDATAPPPIGPAGEAPMDSPSQHRPGHSPWVHRPGEAPGAGATPATGTPGPGMPKIEVPQYPDANTPPPAYPSAGTSTSTDPVVSLGQLHLSRCARDLHTAATAGSAQDVSRVLEEVKEQAERLLGQLSGAGALPGSGRREFESGLRRLQRDVAAARGEDPPGPKAARVVRAAGAMGQTGRYE</sequence>
<proteinExistence type="predicted"/>
<dbReference type="EMBL" id="CP044427">
    <property type="protein sequence ID" value="QFG69114.1"/>
    <property type="molecule type" value="Genomic_DNA"/>
</dbReference>
<feature type="region of interest" description="Disordered" evidence="1">
    <location>
        <begin position="50"/>
        <end position="166"/>
    </location>
</feature>
<keyword evidence="4" id="KW-1185">Reference proteome</keyword>
<gene>
    <name evidence="3" type="ORF">FY030_10715</name>
</gene>
<feature type="compositionally biased region" description="Low complexity" evidence="1">
    <location>
        <begin position="118"/>
        <end position="130"/>
    </location>
</feature>
<evidence type="ECO:0000313" key="3">
    <source>
        <dbReference type="EMBL" id="QFG69114.1"/>
    </source>
</evidence>
<dbReference type="AlphaFoldDB" id="A0A5J6V723"/>
<dbReference type="KEGG" id="serw:FY030_10715"/>
<name>A0A5J6V723_9MICO</name>
<keyword evidence="2" id="KW-0472">Membrane</keyword>
<protein>
    <submittedName>
        <fullName evidence="3">Uncharacterized protein</fullName>
    </submittedName>
</protein>